<dbReference type="OrthoDB" id="3181909at2"/>
<evidence type="ECO:0000256" key="1">
    <source>
        <dbReference type="ARBA" id="ARBA00022801"/>
    </source>
</evidence>
<dbReference type="EMBL" id="SMFR01000002">
    <property type="protein sequence ID" value="TCJ97569.1"/>
    <property type="molecule type" value="Genomic_DNA"/>
</dbReference>
<dbReference type="Gene3D" id="3.40.50.1820">
    <property type="entry name" value="alpha/beta hydrolase"/>
    <property type="match status" value="1"/>
</dbReference>
<dbReference type="PANTHER" id="PTHR48081">
    <property type="entry name" value="AB HYDROLASE SUPERFAMILY PROTEIN C4A8.06C"/>
    <property type="match status" value="1"/>
</dbReference>
<protein>
    <submittedName>
        <fullName evidence="3">Acetyl esterase/lipase</fullName>
    </submittedName>
</protein>
<dbReference type="InterPro" id="IPR029058">
    <property type="entry name" value="AB_hydrolase_fold"/>
</dbReference>
<evidence type="ECO:0000259" key="2">
    <source>
        <dbReference type="Pfam" id="PF07859"/>
    </source>
</evidence>
<evidence type="ECO:0000313" key="4">
    <source>
        <dbReference type="Proteomes" id="UP000294856"/>
    </source>
</evidence>
<dbReference type="AlphaFoldDB" id="A0A4R1FV20"/>
<dbReference type="PANTHER" id="PTHR48081:SF8">
    <property type="entry name" value="ALPHA_BETA HYDROLASE FOLD-3 DOMAIN-CONTAINING PROTEIN-RELATED"/>
    <property type="match status" value="1"/>
</dbReference>
<dbReference type="RefSeq" id="WP_067446935.1">
    <property type="nucleotide sequence ID" value="NZ_SMFR01000002.1"/>
</dbReference>
<evidence type="ECO:0000313" key="3">
    <source>
        <dbReference type="EMBL" id="TCJ97569.1"/>
    </source>
</evidence>
<dbReference type="InterPro" id="IPR050300">
    <property type="entry name" value="GDXG_lipolytic_enzyme"/>
</dbReference>
<name>A0A4R1FV20_9NOCA</name>
<accession>A0A4R1FV20</accession>
<organism evidence="3 4">
    <name type="scientific">Nocardia alba</name>
    <dbReference type="NCBI Taxonomy" id="225051"/>
    <lineage>
        <taxon>Bacteria</taxon>
        <taxon>Bacillati</taxon>
        <taxon>Actinomycetota</taxon>
        <taxon>Actinomycetes</taxon>
        <taxon>Mycobacteriales</taxon>
        <taxon>Nocardiaceae</taxon>
        <taxon>Nocardia</taxon>
    </lineage>
</organism>
<keyword evidence="4" id="KW-1185">Reference proteome</keyword>
<comment type="caution">
    <text evidence="3">The sequence shown here is derived from an EMBL/GenBank/DDBJ whole genome shotgun (WGS) entry which is preliminary data.</text>
</comment>
<feature type="domain" description="Alpha/beta hydrolase fold-3" evidence="2">
    <location>
        <begin position="71"/>
        <end position="274"/>
    </location>
</feature>
<dbReference type="Pfam" id="PF07859">
    <property type="entry name" value="Abhydrolase_3"/>
    <property type="match status" value="1"/>
</dbReference>
<proteinExistence type="predicted"/>
<dbReference type="SUPFAM" id="SSF53474">
    <property type="entry name" value="alpha/beta-Hydrolases"/>
    <property type="match status" value="1"/>
</dbReference>
<reference evidence="3 4" key="1">
    <citation type="submission" date="2019-03" db="EMBL/GenBank/DDBJ databases">
        <title>Genomic Encyclopedia of Type Strains, Phase IV (KMG-IV): sequencing the most valuable type-strain genomes for metagenomic binning, comparative biology and taxonomic classification.</title>
        <authorList>
            <person name="Goeker M."/>
        </authorList>
    </citation>
    <scope>NUCLEOTIDE SEQUENCE [LARGE SCALE GENOMIC DNA]</scope>
    <source>
        <strain evidence="3 4">DSM 44684</strain>
    </source>
</reference>
<dbReference type="STRING" id="1210063.GCA_001612665_01273"/>
<gene>
    <name evidence="3" type="ORF">DFR71_3613</name>
</gene>
<dbReference type="Proteomes" id="UP000294856">
    <property type="component" value="Unassembled WGS sequence"/>
</dbReference>
<sequence>MDEPTDFHPDLRFARYLPRRVVGSRSVGLIRQLTARSGRRPPSAGTLERVDENVTVRLFRPDNARPKAPAVLFVHGGGYLIGNAAMGDGFCRRVADDLGAVAASVEYRLAPENPFPLPLEDCYAALRWLAARPEVDPRRIALVGESAGGGLVAALAHLCAWSAEVSPVLQVLSYPMLDDRTTARGYSDPGRLRMWNEHSNRLGWRSYLGRADADTLSPLAAPARCDDLSGLAPAWIGVGTNDLFYAEDLAYAERLRHAGIRCTLRVVPGAYHGFDLVERRTPVARAFLRARLDALDDALNGGADSA</sequence>
<dbReference type="GO" id="GO:0016787">
    <property type="term" value="F:hydrolase activity"/>
    <property type="evidence" value="ECO:0007669"/>
    <property type="project" value="UniProtKB-KW"/>
</dbReference>
<keyword evidence="1" id="KW-0378">Hydrolase</keyword>
<dbReference type="InterPro" id="IPR013094">
    <property type="entry name" value="AB_hydrolase_3"/>
</dbReference>